<dbReference type="InterPro" id="IPR045869">
    <property type="entry name" value="Arna-like_SDR_e"/>
</dbReference>
<dbReference type="InterPro" id="IPR036291">
    <property type="entry name" value="NAD(P)-bd_dom_sf"/>
</dbReference>
<dbReference type="InterPro" id="IPR011034">
    <property type="entry name" value="Formyl_transferase-like_C_sf"/>
</dbReference>
<keyword evidence="4 10" id="KW-0448">Lipopolysaccharide biosynthesis</keyword>
<dbReference type="PANTHER" id="PTHR43245">
    <property type="entry name" value="BIFUNCTIONAL POLYMYXIN RESISTANCE PROTEIN ARNA"/>
    <property type="match status" value="1"/>
</dbReference>
<feature type="site" description="Raises pKa of active site His" evidence="10">
    <location>
        <position position="140"/>
    </location>
</feature>
<keyword evidence="5 10" id="KW-0560">Oxidoreductase</keyword>
<evidence type="ECO:0000256" key="3">
    <source>
        <dbReference type="ARBA" id="ARBA00022679"/>
    </source>
</evidence>
<feature type="binding site" evidence="10">
    <location>
        <position position="114"/>
    </location>
    <ligand>
        <name>(6R)-10-formyltetrahydrofolate</name>
        <dbReference type="ChEBI" id="CHEBI:195366"/>
    </ligand>
</feature>
<keyword evidence="7 10" id="KW-0443">Lipid metabolism</keyword>
<feature type="active site" description="Proton donor; for formyltransferase activity" evidence="10">
    <location>
        <position position="104"/>
    </location>
</feature>
<dbReference type="NCBIfam" id="NF005998">
    <property type="entry name" value="PRK08125.1"/>
    <property type="match status" value="1"/>
</dbReference>
<evidence type="ECO:0000256" key="2">
    <source>
        <dbReference type="ARBA" id="ARBA00022556"/>
    </source>
</evidence>
<dbReference type="NCBIfam" id="NF008872">
    <property type="entry name" value="PRK11908.1"/>
    <property type="match status" value="1"/>
</dbReference>
<feature type="site" description="Transition state stabilizer" evidence="10">
    <location>
        <position position="102"/>
    </location>
</feature>
<dbReference type="Pfam" id="PF02911">
    <property type="entry name" value="Formyl_trans_C"/>
    <property type="match status" value="1"/>
</dbReference>
<dbReference type="SUPFAM" id="SSF53328">
    <property type="entry name" value="Formyltransferase"/>
    <property type="match status" value="1"/>
</dbReference>
<keyword evidence="1 10" id="KW-0444">Lipid biosynthesis</keyword>
<feature type="domain" description="Formyl transferase N-terminal" evidence="11">
    <location>
        <begin position="25"/>
        <end position="173"/>
    </location>
</feature>
<evidence type="ECO:0000259" key="12">
    <source>
        <dbReference type="Pfam" id="PF01370"/>
    </source>
</evidence>
<evidence type="ECO:0000256" key="8">
    <source>
        <dbReference type="ARBA" id="ARBA00023251"/>
    </source>
</evidence>
<gene>
    <name evidence="10 14" type="primary">arnA</name>
    <name evidence="14" type="ORF">PSI23_05130</name>
</gene>
<feature type="binding site" evidence="10">
    <location>
        <begin position="368"/>
        <end position="369"/>
    </location>
    <ligand>
        <name>NAD(+)</name>
        <dbReference type="ChEBI" id="CHEBI:57540"/>
    </ligand>
</feature>
<dbReference type="CDD" id="cd08702">
    <property type="entry name" value="Arna_FMT_C"/>
    <property type="match status" value="1"/>
</dbReference>
<dbReference type="NCBIfam" id="NF005414">
    <property type="entry name" value="PRK06988.1"/>
    <property type="match status" value="1"/>
</dbReference>
<evidence type="ECO:0000313" key="14">
    <source>
        <dbReference type="EMBL" id="MDC9588713.1"/>
    </source>
</evidence>
<feature type="active site" description="Proton donor; for decarboxylase activity" evidence="10">
    <location>
        <position position="619"/>
    </location>
</feature>
<feature type="binding site" evidence="10">
    <location>
        <position position="613"/>
    </location>
    <ligand>
        <name>UDP-alpha-D-glucuronate</name>
        <dbReference type="ChEBI" id="CHEBI:58052"/>
    </ligand>
</feature>
<organism evidence="14 15">
    <name type="scientific">Xenorhabdus yunnanensis</name>
    <dbReference type="NCBI Taxonomy" id="3025878"/>
    <lineage>
        <taxon>Bacteria</taxon>
        <taxon>Pseudomonadati</taxon>
        <taxon>Pseudomonadota</taxon>
        <taxon>Gammaproteobacteria</taxon>
        <taxon>Enterobacterales</taxon>
        <taxon>Morganellaceae</taxon>
        <taxon>Xenorhabdus</taxon>
    </lineage>
</organism>
<dbReference type="Pfam" id="PF00551">
    <property type="entry name" value="Formyl_trans_N"/>
    <property type="match status" value="1"/>
</dbReference>
<feature type="domain" description="NAD-dependent epimerase/dehydratase" evidence="12">
    <location>
        <begin position="318"/>
        <end position="566"/>
    </location>
</feature>
<dbReference type="InterPro" id="IPR002376">
    <property type="entry name" value="Formyl_transf_N"/>
</dbReference>
<evidence type="ECO:0000256" key="9">
    <source>
        <dbReference type="ARBA" id="ARBA00023268"/>
    </source>
</evidence>
<feature type="binding site" evidence="10">
    <location>
        <position position="460"/>
    </location>
    <ligand>
        <name>UDP-alpha-D-glucuronate</name>
        <dbReference type="ChEBI" id="CHEBI:58052"/>
    </ligand>
</feature>
<feature type="region of interest" description="Dehydrogenase ArnADH" evidence="10">
    <location>
        <begin position="314"/>
        <end position="661"/>
    </location>
</feature>
<evidence type="ECO:0000256" key="1">
    <source>
        <dbReference type="ARBA" id="ARBA00022516"/>
    </source>
</evidence>
<dbReference type="InterPro" id="IPR050177">
    <property type="entry name" value="Lipid_A_modif_metabolic_enz"/>
</dbReference>
<comment type="caution">
    <text evidence="10">Lacks conserved residue(s) required for the propagation of feature annotation.</text>
</comment>
<protein>
    <recommendedName>
        <fullName evidence="10">Bifunctional polymyxin resistance protein ArnA</fullName>
    </recommendedName>
    <domain>
        <recommendedName>
            <fullName evidence="10">UDP-4-amino-4-deoxy-L-arabinose formyltransferase</fullName>
            <ecNumber evidence="10">2.1.2.13</ecNumber>
        </recommendedName>
        <alternativeName>
            <fullName evidence="10">ArnAFT</fullName>
        </alternativeName>
        <alternativeName>
            <fullName evidence="10">UDP-L-Ara4N formyltransferase</fullName>
        </alternativeName>
    </domain>
    <domain>
        <recommendedName>
            <fullName evidence="10">UDP-glucuronic acid oxidase, UDP-4-keto-hexauronic acid decarboxylating</fullName>
            <ecNumber evidence="10">1.1.1.305</ecNumber>
        </recommendedName>
        <alternativeName>
            <fullName evidence="10">ArnADH</fullName>
        </alternativeName>
        <alternativeName>
            <fullName evidence="10">UDP-GlcUA decarboxylase</fullName>
        </alternativeName>
        <alternativeName>
            <fullName evidence="10">UDP-glucuronic acid dehydrogenase</fullName>
        </alternativeName>
    </domain>
</protein>
<feature type="binding site" evidence="10">
    <location>
        <position position="492"/>
    </location>
    <ligand>
        <name>UDP-alpha-D-glucuronate</name>
        <dbReference type="ChEBI" id="CHEBI:58052"/>
    </ligand>
</feature>
<dbReference type="InterPro" id="IPR005793">
    <property type="entry name" value="Formyl_trans_C"/>
</dbReference>
<dbReference type="PIRSF" id="PIRSF036506">
    <property type="entry name" value="Bifun_polymyxin_resist_ArnA"/>
    <property type="match status" value="1"/>
</dbReference>
<comment type="pathway">
    <text evidence="10">Nucleotide-sugar biosynthesis; UDP-4-deoxy-4-formamido-beta-L-arabinose biosynthesis; UDP-4-deoxy-4-formamido-beta-L-arabinose from UDP-alpha-D-glucuronate: step 1/3.</text>
</comment>
<dbReference type="RefSeq" id="WP_273554071.1">
    <property type="nucleotide sequence ID" value="NZ_JAQRFI010000008.1"/>
</dbReference>
<comment type="catalytic activity">
    <reaction evidence="10">
        <text>UDP-4-amino-4-deoxy-beta-L-arabinose + (6R)-10-formyltetrahydrofolate = UDP-4-deoxy-4-formamido-beta-L-arabinose + (6S)-5,6,7,8-tetrahydrofolate + H(+)</text>
        <dbReference type="Rhea" id="RHEA:24706"/>
        <dbReference type="ChEBI" id="CHEBI:15378"/>
        <dbReference type="ChEBI" id="CHEBI:57453"/>
        <dbReference type="ChEBI" id="CHEBI:58708"/>
        <dbReference type="ChEBI" id="CHEBI:58709"/>
        <dbReference type="ChEBI" id="CHEBI:195366"/>
        <dbReference type="EC" id="2.1.2.13"/>
    </reaction>
</comment>
<dbReference type="CDD" id="cd05257">
    <property type="entry name" value="Arna_like_SDR_e"/>
    <property type="match status" value="1"/>
</dbReference>
<comment type="similarity">
    <text evidence="10">In the N-terminal section; belongs to the Fmt family. UDP-L-Ara4N formyltransferase subfamily.</text>
</comment>
<dbReference type="Pfam" id="PF01370">
    <property type="entry name" value="Epimerase"/>
    <property type="match status" value="1"/>
</dbReference>
<keyword evidence="6 10" id="KW-0520">NAD</keyword>
<dbReference type="Gene3D" id="3.40.50.720">
    <property type="entry name" value="NAD(P)-binding Rossmann-like Domain"/>
    <property type="match status" value="1"/>
</dbReference>
<evidence type="ECO:0000256" key="6">
    <source>
        <dbReference type="ARBA" id="ARBA00023027"/>
    </source>
</evidence>
<keyword evidence="9 10" id="KW-0511">Multifunctional enzyme</keyword>
<feature type="binding site" evidence="10">
    <location>
        <position position="398"/>
    </location>
    <ligand>
        <name>UDP-alpha-D-glucuronate</name>
        <dbReference type="ChEBI" id="CHEBI:58052"/>
    </ligand>
</feature>
<evidence type="ECO:0000256" key="4">
    <source>
        <dbReference type="ARBA" id="ARBA00022985"/>
    </source>
</evidence>
<comment type="similarity">
    <text evidence="10">In the C-terminal section; belongs to the NAD(P)-dependent epimerase/dehydratase family. UDP-glucuronic acid decarboxylase subfamily.</text>
</comment>
<reference evidence="14 15" key="1">
    <citation type="submission" date="2023-02" db="EMBL/GenBank/DDBJ databases">
        <title>Entomopathogenic bacteria.</title>
        <authorList>
            <person name="Machado R.A."/>
        </authorList>
    </citation>
    <scope>NUCLEOTIDE SEQUENCE [LARGE SCALE GENOMIC DNA]</scope>
    <source>
        <strain evidence="14 15">XENO-10</strain>
    </source>
</reference>
<feature type="binding site" evidence="10">
    <location>
        <begin position="432"/>
        <end position="433"/>
    </location>
    <ligand>
        <name>UDP-alpha-D-glucuronate</name>
        <dbReference type="ChEBI" id="CHEBI:58052"/>
    </ligand>
</feature>
<keyword evidence="8 10" id="KW-0046">Antibiotic resistance</keyword>
<evidence type="ECO:0000259" key="13">
    <source>
        <dbReference type="Pfam" id="PF02911"/>
    </source>
</evidence>
<dbReference type="HAMAP" id="MF_01166">
    <property type="entry name" value="ArnA"/>
    <property type="match status" value="1"/>
</dbReference>
<comment type="catalytic activity">
    <reaction evidence="10">
        <text>UDP-alpha-D-glucuronate + NAD(+) = UDP-beta-L-threo-pentopyranos-4-ulose + CO2 + NADH</text>
        <dbReference type="Rhea" id="RHEA:24702"/>
        <dbReference type="ChEBI" id="CHEBI:16526"/>
        <dbReference type="ChEBI" id="CHEBI:57540"/>
        <dbReference type="ChEBI" id="CHEBI:57945"/>
        <dbReference type="ChEBI" id="CHEBI:58052"/>
        <dbReference type="ChEBI" id="CHEBI:58710"/>
        <dbReference type="EC" id="1.1.1.305"/>
    </reaction>
</comment>
<dbReference type="Gene3D" id="3.40.50.12230">
    <property type="match status" value="1"/>
</dbReference>
<dbReference type="SUPFAM" id="SSF50486">
    <property type="entry name" value="FMT C-terminal domain-like"/>
    <property type="match status" value="1"/>
</dbReference>
<dbReference type="GO" id="GO:0099618">
    <property type="term" value="F:UDP-glucuronate dehydrogenase activity"/>
    <property type="evidence" value="ECO:0007669"/>
    <property type="project" value="UniProtKB-EC"/>
</dbReference>
<feature type="active site" description="Proton acceptor; for decarboxylase activity" evidence="10">
    <location>
        <position position="434"/>
    </location>
</feature>
<dbReference type="GO" id="GO:0099619">
    <property type="term" value="F:UDP-4-amino-4-deoxy-L-arabinose formyltransferase activity"/>
    <property type="evidence" value="ECO:0007669"/>
    <property type="project" value="UniProtKB-EC"/>
</dbReference>
<accession>A0ABT5LCB1</accession>
<feature type="binding site" evidence="10">
    <location>
        <begin position="526"/>
        <end position="535"/>
    </location>
    <ligand>
        <name>UDP-alpha-D-glucuronate</name>
        <dbReference type="ChEBI" id="CHEBI:58052"/>
    </ligand>
</feature>
<dbReference type="EC" id="2.1.2.13" evidence="10"/>
<dbReference type="InterPro" id="IPR021168">
    <property type="entry name" value="Bifun_polymyxin_resist_ArnA"/>
</dbReference>
<evidence type="ECO:0000259" key="11">
    <source>
        <dbReference type="Pfam" id="PF00551"/>
    </source>
</evidence>
<keyword evidence="15" id="KW-1185">Reference proteome</keyword>
<comment type="subunit">
    <text evidence="10">Homohexamer, formed by a dimer of trimers.</text>
</comment>
<name>A0ABT5LCB1_9GAMM</name>
<dbReference type="Proteomes" id="UP001217178">
    <property type="component" value="Unassembled WGS sequence"/>
</dbReference>
<dbReference type="EMBL" id="JAQRFI010000008">
    <property type="protein sequence ID" value="MDC9588713.1"/>
    <property type="molecule type" value="Genomic_DNA"/>
</dbReference>
<comment type="function">
    <text evidence="10">Bifunctional enzyme that catalyzes the oxidative decarboxylation of UDP-glucuronic acid (UDP-GlcUA) to UDP-4-keto-arabinose (UDP-Ara4O) and the addition of a formyl group to UDP-4-amino-4-deoxy-L-arabinose (UDP-L-Ara4N) to form UDP-L-4-formamido-arabinose (UDP-L-Ara4FN). The modified arabinose is attached to lipid A and is required for resistance to polymyxin and cationic antimicrobial peptides.</text>
</comment>
<dbReference type="SUPFAM" id="SSF51735">
    <property type="entry name" value="NAD(P)-binding Rossmann-fold domains"/>
    <property type="match status" value="1"/>
</dbReference>
<evidence type="ECO:0000256" key="10">
    <source>
        <dbReference type="HAMAP-Rule" id="MF_01166"/>
    </source>
</evidence>
<comment type="pathway">
    <text evidence="10">Bacterial outer membrane biogenesis; lipopolysaccharide biosynthesis.</text>
</comment>
<evidence type="ECO:0000256" key="5">
    <source>
        <dbReference type="ARBA" id="ARBA00023002"/>
    </source>
</evidence>
<keyword evidence="2 10" id="KW-0441">Lipid A biosynthesis</keyword>
<evidence type="ECO:0000313" key="15">
    <source>
        <dbReference type="Proteomes" id="UP001217178"/>
    </source>
</evidence>
<feature type="binding site" evidence="10">
    <location>
        <position position="347"/>
    </location>
    <ligand>
        <name>NAD(+)</name>
        <dbReference type="ChEBI" id="CHEBI:57540"/>
    </ligand>
</feature>
<feature type="binding site" evidence="10">
    <location>
        <position position="393"/>
    </location>
    <ligand>
        <name>UDP-alpha-D-glucuronate</name>
        <dbReference type="ChEBI" id="CHEBI:58052"/>
    </ligand>
</feature>
<keyword evidence="3 10" id="KW-0808">Transferase</keyword>
<sequence length="661" mass="74255">MKAVIFAYHDIGCVGLSALVKAGFDIQAVFTHTDDPNENHFFSSVARVGADLSLPVFAPENVNHPLWVERIREMKPDVIFSFYYRNMLSQEILSLAEKGAFNLHGSLLPKYRGRAPVNWAVLNGETETGVTLHKMLEGADAGDIIAQQSVQVDENDTSLVVHGKICEATVELLNDILPQIKSDHYPSIPQDESQATYFGRRTANDGEIVWNKSAKEINNLVRAVTEPYPGAFTFLGERKITIWRSRPLNQAHEKRPGTVISTNPFVIACGDGVLEIMSGQGESGLYVQGNRLALEMGIVAGGYVGPKATTQVSRRKRVLILGVNGFIGNHLTERLLRDGNYDIYGMDIGSSAIERFLGNPHFHFIEGDVSIHTEWIEYHIKKCDVILPLVAIATPIEYTRNPLRVFELDFEENLKIVRYCAKYNKRIIFPSTSEVYGMCDDKEFDEDTSRLIVGPINKQRWIYSVSKQLLDRVIWAYGAKEGLKFTLFRPFNWMGPRLDSLNSARIGSSRAITQLILNLVEGSPIKLVDGGEQKRCFTDINDGIEALFRIIENQNGLCDSQIINIGNPTNEASICQLAEMLLDSFEKHELRGHFPPFAGFKKIESSSYYGQGYQDVEHRKPSIKNAERLIGWKPTIDMKQTIDETLDFFLRGAVEESKGKN</sequence>
<comment type="caution">
    <text evidence="14">The sequence shown here is derived from an EMBL/GenBank/DDBJ whole genome shotgun (WGS) entry which is preliminary data.</text>
</comment>
<proteinExistence type="inferred from homology"/>
<feature type="domain" description="Formyl transferase C-terminal" evidence="13">
    <location>
        <begin position="202"/>
        <end position="283"/>
    </location>
</feature>
<feature type="region of interest" description="Formyltransferase ArnAFT" evidence="10">
    <location>
        <begin position="1"/>
        <end position="304"/>
    </location>
</feature>
<evidence type="ECO:0000256" key="7">
    <source>
        <dbReference type="ARBA" id="ARBA00023098"/>
    </source>
</evidence>
<dbReference type="InterPro" id="IPR001509">
    <property type="entry name" value="Epimerase_deHydtase"/>
</dbReference>
<dbReference type="PANTHER" id="PTHR43245:SF13">
    <property type="entry name" value="UDP-D-APIOSE_UDP-D-XYLOSE SYNTHASE 2"/>
    <property type="match status" value="1"/>
</dbReference>
<comment type="pathway">
    <text evidence="10">Nucleotide-sugar biosynthesis; UDP-4-deoxy-4-formamido-beta-L-arabinose biosynthesis; UDP-4-deoxy-4-formamido-beta-L-arabinose from UDP-alpha-D-glucuronate: step 3/3.</text>
</comment>
<dbReference type="EC" id="1.1.1.305" evidence="10"/>
<dbReference type="InterPro" id="IPR036477">
    <property type="entry name" value="Formyl_transf_N_sf"/>
</dbReference>